<dbReference type="CDD" id="cd06553">
    <property type="entry name" value="ASCH_Ef3133_like"/>
    <property type="match status" value="1"/>
</dbReference>
<dbReference type="InterPro" id="IPR015947">
    <property type="entry name" value="PUA-like_sf"/>
</dbReference>
<comment type="caution">
    <text evidence="2">The sequence shown here is derived from an EMBL/GenBank/DDBJ whole genome shotgun (WGS) entry which is preliminary data.</text>
</comment>
<dbReference type="SMART" id="SM01022">
    <property type="entry name" value="ASCH"/>
    <property type="match status" value="1"/>
</dbReference>
<dbReference type="Pfam" id="PF04266">
    <property type="entry name" value="ASCH"/>
    <property type="match status" value="1"/>
</dbReference>
<name>A0ABU9GTI8_9GAMM</name>
<gene>
    <name evidence="2" type="ORF">V6256_13220</name>
</gene>
<dbReference type="PANTHER" id="PTHR39203:SF1">
    <property type="entry name" value="CYTOPLASMIC PROTEIN"/>
    <property type="match status" value="1"/>
</dbReference>
<dbReference type="InterPro" id="IPR009326">
    <property type="entry name" value="DUF984"/>
</dbReference>
<dbReference type="Proteomes" id="UP001369082">
    <property type="component" value="Unassembled WGS sequence"/>
</dbReference>
<evidence type="ECO:0000259" key="1">
    <source>
        <dbReference type="SMART" id="SM01022"/>
    </source>
</evidence>
<dbReference type="PIRSF" id="PIRSF021320">
    <property type="entry name" value="DUF984"/>
    <property type="match status" value="1"/>
</dbReference>
<proteinExistence type="predicted"/>
<keyword evidence="3" id="KW-1185">Reference proteome</keyword>
<dbReference type="SUPFAM" id="SSF88697">
    <property type="entry name" value="PUA domain-like"/>
    <property type="match status" value="1"/>
</dbReference>
<accession>A0ABU9GTI8</accession>
<sequence>MEEQSQLYLEKYLNTLSDSDRQKYHSFSSDYFCADEYNANLCAELIKIGQKTATCSLSHWYDSGEEPMPAVGHLMVVIDWARNPVCIIEIDSVEKCKYNEVTPEFAYAEGEGDRSLEWWRKAHWDFFVKECNDLGIEPNENMTLVLERFHVVYQ</sequence>
<protein>
    <submittedName>
        <fullName evidence="2">ASCH domain-containing protein</fullName>
    </submittedName>
</protein>
<evidence type="ECO:0000313" key="2">
    <source>
        <dbReference type="EMBL" id="MEL0630571.1"/>
    </source>
</evidence>
<organism evidence="2 3">
    <name type="scientific">Psychromonas aquatilis</name>
    <dbReference type="NCBI Taxonomy" id="2005072"/>
    <lineage>
        <taxon>Bacteria</taxon>
        <taxon>Pseudomonadati</taxon>
        <taxon>Pseudomonadota</taxon>
        <taxon>Gammaproteobacteria</taxon>
        <taxon>Alteromonadales</taxon>
        <taxon>Psychromonadaceae</taxon>
        <taxon>Psychromonas</taxon>
    </lineage>
</organism>
<dbReference type="InterPro" id="IPR007374">
    <property type="entry name" value="ASCH_domain"/>
</dbReference>
<dbReference type="PANTHER" id="PTHR39203">
    <property type="entry name" value="CYTOPLASMIC PROTEIN-RELATED"/>
    <property type="match status" value="1"/>
</dbReference>
<dbReference type="EMBL" id="JBAKAZ010000065">
    <property type="protein sequence ID" value="MEL0630571.1"/>
    <property type="molecule type" value="Genomic_DNA"/>
</dbReference>
<evidence type="ECO:0000313" key="3">
    <source>
        <dbReference type="Proteomes" id="UP001369082"/>
    </source>
</evidence>
<dbReference type="RefSeq" id="WP_341598698.1">
    <property type="nucleotide sequence ID" value="NZ_JBAKAZ010000065.1"/>
</dbReference>
<feature type="domain" description="ASCH" evidence="1">
    <location>
        <begin position="30"/>
        <end position="153"/>
    </location>
</feature>
<dbReference type="Gene3D" id="3.10.400.10">
    <property type="entry name" value="Sulfate adenylyltransferase"/>
    <property type="match status" value="1"/>
</dbReference>
<reference evidence="2 3" key="1">
    <citation type="submission" date="2024-02" db="EMBL/GenBank/DDBJ databases">
        <title>Bacteria isolated from the canopy kelp, Nereocystis luetkeana.</title>
        <authorList>
            <person name="Pfister C.A."/>
            <person name="Younker I.T."/>
            <person name="Light S.H."/>
        </authorList>
    </citation>
    <scope>NUCLEOTIDE SEQUENCE [LARGE SCALE GENOMIC DNA]</scope>
    <source>
        <strain evidence="2 3">TI.1.05</strain>
    </source>
</reference>